<dbReference type="SUPFAM" id="SSF54768">
    <property type="entry name" value="dsRNA-binding domain-like"/>
    <property type="match status" value="2"/>
</dbReference>
<dbReference type="InterPro" id="IPR014720">
    <property type="entry name" value="dsRBD_dom"/>
</dbReference>
<keyword evidence="5" id="KW-1185">Reference proteome</keyword>
<dbReference type="GO" id="GO:0003729">
    <property type="term" value="F:mRNA binding"/>
    <property type="evidence" value="ECO:0007669"/>
    <property type="project" value="TreeGrafter"/>
</dbReference>
<dbReference type="PANTHER" id="PTHR46054">
    <property type="entry name" value="MATERNAL EFFECT PROTEIN STAUFEN"/>
    <property type="match status" value="1"/>
</dbReference>
<organism evidence="4 5">
    <name type="scientific">Bugula neritina</name>
    <name type="common">Brown bryozoan</name>
    <name type="synonym">Sertularia neritina</name>
    <dbReference type="NCBI Taxonomy" id="10212"/>
    <lineage>
        <taxon>Eukaryota</taxon>
        <taxon>Metazoa</taxon>
        <taxon>Spiralia</taxon>
        <taxon>Lophotrochozoa</taxon>
        <taxon>Bryozoa</taxon>
        <taxon>Gymnolaemata</taxon>
        <taxon>Cheilostomatida</taxon>
        <taxon>Flustrina</taxon>
        <taxon>Buguloidea</taxon>
        <taxon>Bugulidae</taxon>
        <taxon>Bugula</taxon>
    </lineage>
</organism>
<dbReference type="OrthoDB" id="10037267at2759"/>
<feature type="domain" description="DRBM" evidence="3">
    <location>
        <begin position="226"/>
        <end position="330"/>
    </location>
</feature>
<sequence length="385" mass="42337">MSGSKFKHSNLRLGGKSPLHSSAVKLENDSDVTINTLSNSSVGSSMSGNTNSSSSVSGVQNPTARTVIIDTSSCTSADVGVQATPAAVSADLETSRKQQRGILHVTSEMRKLSINGNGQSDNLQSKANTKEKTPMCQINELARFNKLAHKYVLVDEKGPAHKKEFHIRLDFGSESYLAVGSSIKRAQHAAAEEALSQTSLPRPAFKSPRIETPTPVSPKKTKPVLTPTVELNALAMKLGEQTHYVNVDTVRMPHMYSPYMYSTMHNYHYHPLHPHHTYHNPFMSPHTRHRYSQPFAVVLRIGQHEFKGHGTTRQHARHNAASKALKVLNSIPLQRKPASPSINNTSNPPNTESPQTIDSPTVAGKYMRVCVRVCVHMYVAHIVSF</sequence>
<feature type="region of interest" description="Disordered" evidence="2">
    <location>
        <begin position="193"/>
        <end position="223"/>
    </location>
</feature>
<dbReference type="GO" id="GO:0032839">
    <property type="term" value="C:dendrite cytoplasm"/>
    <property type="evidence" value="ECO:0007669"/>
    <property type="project" value="GOC"/>
</dbReference>
<evidence type="ECO:0000259" key="3">
    <source>
        <dbReference type="PROSITE" id="PS50137"/>
    </source>
</evidence>
<dbReference type="GO" id="GO:0043025">
    <property type="term" value="C:neuronal cell body"/>
    <property type="evidence" value="ECO:0007669"/>
    <property type="project" value="TreeGrafter"/>
</dbReference>
<evidence type="ECO:0000256" key="2">
    <source>
        <dbReference type="SAM" id="MobiDB-lite"/>
    </source>
</evidence>
<feature type="region of interest" description="Disordered" evidence="2">
    <location>
        <begin position="37"/>
        <end position="60"/>
    </location>
</feature>
<dbReference type="PROSITE" id="PS50137">
    <property type="entry name" value="DS_RBD"/>
    <property type="match status" value="2"/>
</dbReference>
<feature type="domain" description="DRBM" evidence="3">
    <location>
        <begin position="133"/>
        <end position="200"/>
    </location>
</feature>
<dbReference type="CDD" id="cd19857">
    <property type="entry name" value="DSRM_STAU_rpt1"/>
    <property type="match status" value="1"/>
</dbReference>
<dbReference type="GO" id="GO:0003725">
    <property type="term" value="F:double-stranded RNA binding"/>
    <property type="evidence" value="ECO:0007669"/>
    <property type="project" value="TreeGrafter"/>
</dbReference>
<dbReference type="Proteomes" id="UP000593567">
    <property type="component" value="Unassembled WGS sequence"/>
</dbReference>
<feature type="region of interest" description="Disordered" evidence="2">
    <location>
        <begin position="333"/>
        <end position="359"/>
    </location>
</feature>
<dbReference type="GO" id="GO:0098964">
    <property type="term" value="P:anterograde dendritic transport of messenger ribonucleoprotein complex"/>
    <property type="evidence" value="ECO:0007669"/>
    <property type="project" value="TreeGrafter"/>
</dbReference>
<comment type="caution">
    <text evidence="4">The sequence shown here is derived from an EMBL/GenBank/DDBJ whole genome shotgun (WGS) entry which is preliminary data.</text>
</comment>
<keyword evidence="1" id="KW-0694">RNA-binding</keyword>
<dbReference type="GO" id="GO:0010494">
    <property type="term" value="C:cytoplasmic stress granule"/>
    <property type="evidence" value="ECO:0007669"/>
    <property type="project" value="TreeGrafter"/>
</dbReference>
<protein>
    <submittedName>
        <fullName evidence="4">STAU1</fullName>
    </submittedName>
</protein>
<dbReference type="SMART" id="SM00358">
    <property type="entry name" value="DSRM"/>
    <property type="match status" value="2"/>
</dbReference>
<evidence type="ECO:0000256" key="1">
    <source>
        <dbReference type="PROSITE-ProRule" id="PRU00266"/>
    </source>
</evidence>
<evidence type="ECO:0000313" key="4">
    <source>
        <dbReference type="EMBL" id="KAF6024324.1"/>
    </source>
</evidence>
<reference evidence="4" key="1">
    <citation type="submission" date="2020-06" db="EMBL/GenBank/DDBJ databases">
        <title>Draft genome of Bugula neritina, a colonial animal packing powerful symbionts and potential medicines.</title>
        <authorList>
            <person name="Rayko M."/>
        </authorList>
    </citation>
    <scope>NUCLEOTIDE SEQUENCE [LARGE SCALE GENOMIC DNA]</scope>
    <source>
        <strain evidence="4">Kwan_BN1</strain>
    </source>
</reference>
<evidence type="ECO:0000313" key="5">
    <source>
        <dbReference type="Proteomes" id="UP000593567"/>
    </source>
</evidence>
<gene>
    <name evidence="4" type="ORF">EB796_017369</name>
</gene>
<dbReference type="PANTHER" id="PTHR46054:SF3">
    <property type="entry name" value="MATERNAL EFFECT PROTEIN STAUFEN"/>
    <property type="match status" value="1"/>
</dbReference>
<dbReference type="GO" id="GO:0005886">
    <property type="term" value="C:plasma membrane"/>
    <property type="evidence" value="ECO:0007669"/>
    <property type="project" value="TreeGrafter"/>
</dbReference>
<dbReference type="Pfam" id="PF00035">
    <property type="entry name" value="dsrm"/>
    <property type="match status" value="1"/>
</dbReference>
<proteinExistence type="predicted"/>
<dbReference type="AlphaFoldDB" id="A0A7J7JFC1"/>
<feature type="compositionally biased region" description="Low complexity" evidence="2">
    <location>
        <begin position="339"/>
        <end position="354"/>
    </location>
</feature>
<dbReference type="GO" id="GO:0007281">
    <property type="term" value="P:germ cell development"/>
    <property type="evidence" value="ECO:0007669"/>
    <property type="project" value="TreeGrafter"/>
</dbReference>
<feature type="compositionally biased region" description="Low complexity" evidence="2">
    <location>
        <begin position="212"/>
        <end position="223"/>
    </location>
</feature>
<dbReference type="Gene3D" id="3.30.160.20">
    <property type="match status" value="2"/>
</dbReference>
<accession>A0A7J7JFC1</accession>
<name>A0A7J7JFC1_BUGNE</name>
<dbReference type="GO" id="GO:0008298">
    <property type="term" value="P:intracellular mRNA localization"/>
    <property type="evidence" value="ECO:0007669"/>
    <property type="project" value="TreeGrafter"/>
</dbReference>
<dbReference type="EMBL" id="VXIV02002589">
    <property type="protein sequence ID" value="KAF6024324.1"/>
    <property type="molecule type" value="Genomic_DNA"/>
</dbReference>
<feature type="compositionally biased region" description="Low complexity" evidence="2">
    <location>
        <begin position="38"/>
        <end position="59"/>
    </location>
</feature>
<dbReference type="InterPro" id="IPR051740">
    <property type="entry name" value="DRBM-containing_protein"/>
</dbReference>
<dbReference type="GO" id="GO:0035418">
    <property type="term" value="P:protein localization to synapse"/>
    <property type="evidence" value="ECO:0007669"/>
    <property type="project" value="TreeGrafter"/>
</dbReference>